<dbReference type="Proteomes" id="UP000515211">
    <property type="component" value="Chromosome 4"/>
</dbReference>
<dbReference type="InterPro" id="IPR058192">
    <property type="entry name" value="WHD_ROQ1-like"/>
</dbReference>
<dbReference type="InterPro" id="IPR035897">
    <property type="entry name" value="Toll_tir_struct_dom_sf"/>
</dbReference>
<dbReference type="Gene3D" id="3.40.50.300">
    <property type="entry name" value="P-loop containing nucleotide triphosphate hydrolases"/>
    <property type="match status" value="1"/>
</dbReference>
<dbReference type="Pfam" id="PF23286">
    <property type="entry name" value="LRR_13"/>
    <property type="match status" value="1"/>
</dbReference>
<dbReference type="EC" id="3.2.2.6" evidence="1"/>
<dbReference type="InterPro" id="IPR042197">
    <property type="entry name" value="Apaf_helical"/>
</dbReference>
<evidence type="ECO:0000256" key="7">
    <source>
        <dbReference type="ARBA" id="ARBA00047304"/>
    </source>
</evidence>
<keyword evidence="9" id="KW-1185">Reference proteome</keyword>
<organism evidence="9 10">
    <name type="scientific">Arachis duranensis</name>
    <name type="common">Wild peanut</name>
    <dbReference type="NCBI Taxonomy" id="130453"/>
    <lineage>
        <taxon>Eukaryota</taxon>
        <taxon>Viridiplantae</taxon>
        <taxon>Streptophyta</taxon>
        <taxon>Embryophyta</taxon>
        <taxon>Tracheophyta</taxon>
        <taxon>Spermatophyta</taxon>
        <taxon>Magnoliopsida</taxon>
        <taxon>eudicotyledons</taxon>
        <taxon>Gunneridae</taxon>
        <taxon>Pentapetalae</taxon>
        <taxon>rosids</taxon>
        <taxon>fabids</taxon>
        <taxon>Fabales</taxon>
        <taxon>Fabaceae</taxon>
        <taxon>Papilionoideae</taxon>
        <taxon>50 kb inversion clade</taxon>
        <taxon>dalbergioids sensu lato</taxon>
        <taxon>Dalbergieae</taxon>
        <taxon>Pterocarpus clade</taxon>
        <taxon>Arachis</taxon>
    </lineage>
</organism>
<evidence type="ECO:0000313" key="10">
    <source>
        <dbReference type="RefSeq" id="XP_015961905.2"/>
    </source>
</evidence>
<dbReference type="InterPro" id="IPR000157">
    <property type="entry name" value="TIR_dom"/>
</dbReference>
<dbReference type="Pfam" id="PF01582">
    <property type="entry name" value="TIR"/>
    <property type="match status" value="1"/>
</dbReference>
<dbReference type="GeneID" id="107485879"/>
<protein>
    <recommendedName>
        <fullName evidence="1">ADP-ribosyl cyclase/cyclic ADP-ribose hydrolase</fullName>
        <ecNumber evidence="1">3.2.2.6</ecNumber>
    </recommendedName>
</protein>
<reference evidence="9" key="1">
    <citation type="journal article" date="2016" name="Nat. Genet.">
        <title>The genome sequences of Arachis duranensis and Arachis ipaensis, the diploid ancestors of cultivated peanut.</title>
        <authorList>
            <person name="Bertioli D.J."/>
            <person name="Cannon S.B."/>
            <person name="Froenicke L."/>
            <person name="Huang G."/>
            <person name="Farmer A.D."/>
            <person name="Cannon E.K."/>
            <person name="Liu X."/>
            <person name="Gao D."/>
            <person name="Clevenger J."/>
            <person name="Dash S."/>
            <person name="Ren L."/>
            <person name="Moretzsohn M.C."/>
            <person name="Shirasawa K."/>
            <person name="Huang W."/>
            <person name="Vidigal B."/>
            <person name="Abernathy B."/>
            <person name="Chu Y."/>
            <person name="Niederhuth C.E."/>
            <person name="Umale P."/>
            <person name="Araujo A.C."/>
            <person name="Kozik A."/>
            <person name="Kim K.D."/>
            <person name="Burow M.D."/>
            <person name="Varshney R.K."/>
            <person name="Wang X."/>
            <person name="Zhang X."/>
            <person name="Barkley N."/>
            <person name="Guimaraes P.M."/>
            <person name="Isobe S."/>
            <person name="Guo B."/>
            <person name="Liao B."/>
            <person name="Stalker H.T."/>
            <person name="Schmitz R.J."/>
            <person name="Scheffler B.E."/>
            <person name="Leal-Bertioli S.C."/>
            <person name="Xun X."/>
            <person name="Jackson S.A."/>
            <person name="Michelmore R."/>
            <person name="Ozias-Akins P."/>
        </authorList>
    </citation>
    <scope>NUCLEOTIDE SEQUENCE [LARGE SCALE GENOMIC DNA]</scope>
    <source>
        <strain evidence="9">cv. V14167</strain>
    </source>
</reference>
<dbReference type="InterPro" id="IPR058546">
    <property type="entry name" value="RPS4B/Roq1-like_LRR"/>
</dbReference>
<evidence type="ECO:0000256" key="4">
    <source>
        <dbReference type="ARBA" id="ARBA00022801"/>
    </source>
</evidence>
<dbReference type="SUPFAM" id="SSF52540">
    <property type="entry name" value="P-loop containing nucleoside triphosphate hydrolases"/>
    <property type="match status" value="1"/>
</dbReference>
<dbReference type="Gene3D" id="1.10.8.430">
    <property type="entry name" value="Helical domain of apoptotic protease-activating factors"/>
    <property type="match status" value="1"/>
</dbReference>
<keyword evidence="6" id="KW-0520">NAD</keyword>
<dbReference type="Gene3D" id="3.80.10.10">
    <property type="entry name" value="Ribonuclease Inhibitor"/>
    <property type="match status" value="3"/>
</dbReference>
<evidence type="ECO:0000256" key="3">
    <source>
        <dbReference type="ARBA" id="ARBA00022737"/>
    </source>
</evidence>
<gene>
    <name evidence="10" type="primary">LOC107485879</name>
</gene>
<dbReference type="SUPFAM" id="SSF52200">
    <property type="entry name" value="Toll/Interleukin receptor TIR domain"/>
    <property type="match status" value="1"/>
</dbReference>
<dbReference type="GO" id="GO:0061809">
    <property type="term" value="F:NAD+ nucleosidase activity, cyclic ADP-ribose generating"/>
    <property type="evidence" value="ECO:0007669"/>
    <property type="project" value="UniProtKB-EC"/>
</dbReference>
<keyword evidence="3" id="KW-0677">Repeat</keyword>
<dbReference type="SUPFAM" id="SSF52058">
    <property type="entry name" value="L domain-like"/>
    <property type="match status" value="1"/>
</dbReference>
<keyword evidence="2" id="KW-0433">Leucine-rich repeat</keyword>
<dbReference type="PANTHER" id="PTHR11017:SF559">
    <property type="entry name" value="DISEASE RESISTANCE PROTEIN CHL1"/>
    <property type="match status" value="1"/>
</dbReference>
<sequence>MASTSSSASIPRSCTHHVFLSFRGEDTRTGFTSHLYAALRRKGITTYKDDNNLRKGHVISDELLKAIEESMFAVIVFSPDYASSSWCLDELQKIIECNNKLGIQIEAVFYGVKPCDVRHQIGTFQEAFKKHEQRHDREKVQRWREALTQVAAYSGWSSKNQDEAVLVENIAQHIFEILIPKLPSSMKNLVGIESRVEQVITLIGLGLNDVRYMSIWGMGGIGKTTIARAVFETIRSRFEVTCFLADVREQCEKKDITQVQKQLLDQTNISCNAIYNKYDGRTMIQNSLRLKKVLLVLDDVNHEKQLENLAGEKDWFGPGSRIIITTRDVEVVKEQEVHETYKVEALVESEAFNLFCSKAFKRSKPSGGFLDLSKKVVNYSGGLPLALKVLGSYLNGRPIVVWHSAMEKIKKSSHSEIIDVLKISYDGLDSTEKNIFLDIACFFKGRGKDYVTRILKGCGHDAEIGIDILINRSLVTLEQETFGKVTLGMHDLLEEMGKQIVIQESPSDASKRSRLWCYEDVDFVLSQKKENKATHSIILYNMYRVREIERNWGDLDRRDLSFSNIWQLKLLILDGMTALILCDIPCTLKVLHWIYCPMKTLPFTDQRYELVEIDLSYSKIVQLWDGKKFLKDLKHLNLSGCYKLKQTPDISEVPNLKTLYLVECKELNYIHPSLAHHKSLVELNLRGCSSLETLADKLETSSLERLNLCSCYRLRRLPEFGECMKQLSILTLRFTDIKELPSTLGNLVGLSKLDLAALESIVLPVSLGCFVGLKKLDLSGCNELSCVPYGSHGLESLTVWDSSDNSNIVGLLSSLSLLTSLSSLKLWVSFPTSKEYDLGHLASLTDLDLSCNSFSRVPISIHQLPRLKCLDLNNCSFLEVLPELPSSLRELRAEDCYSLDASNVNDVISKACCGFVESASKDCEEILQIVIHGKEIPAWFEHQEQHNTVSVSFPQNCASTETVALALCFLFEDETFSNEQPSMICNGKEFISKSLLKVSSCICSENLFIVCLNGYYFSNLLSQHNRFQMLFPNIEVQRCGARWVCKQDIQDFKK</sequence>
<reference evidence="10" key="2">
    <citation type="submission" date="2025-08" db="UniProtKB">
        <authorList>
            <consortium name="RefSeq"/>
        </authorList>
    </citation>
    <scope>IDENTIFICATION</scope>
    <source>
        <tissue evidence="10">Whole plant</tissue>
    </source>
</reference>
<accession>A0A6P4D716</accession>
<dbReference type="SMART" id="SM00255">
    <property type="entry name" value="TIR"/>
    <property type="match status" value="1"/>
</dbReference>
<evidence type="ECO:0000259" key="8">
    <source>
        <dbReference type="PROSITE" id="PS50104"/>
    </source>
</evidence>
<dbReference type="PANTHER" id="PTHR11017">
    <property type="entry name" value="LEUCINE-RICH REPEAT-CONTAINING PROTEIN"/>
    <property type="match status" value="1"/>
</dbReference>
<dbReference type="GO" id="GO:0007165">
    <property type="term" value="P:signal transduction"/>
    <property type="evidence" value="ECO:0007669"/>
    <property type="project" value="InterPro"/>
</dbReference>
<evidence type="ECO:0000313" key="9">
    <source>
        <dbReference type="Proteomes" id="UP000515211"/>
    </source>
</evidence>
<comment type="catalytic activity">
    <reaction evidence="7">
        <text>NAD(+) + H2O = ADP-D-ribose + nicotinamide + H(+)</text>
        <dbReference type="Rhea" id="RHEA:16301"/>
        <dbReference type="ChEBI" id="CHEBI:15377"/>
        <dbReference type="ChEBI" id="CHEBI:15378"/>
        <dbReference type="ChEBI" id="CHEBI:17154"/>
        <dbReference type="ChEBI" id="CHEBI:57540"/>
        <dbReference type="ChEBI" id="CHEBI:57967"/>
        <dbReference type="EC" id="3.2.2.6"/>
    </reaction>
    <physiologicalReaction direction="left-to-right" evidence="7">
        <dbReference type="Rhea" id="RHEA:16302"/>
    </physiologicalReaction>
</comment>
<name>A0A6P4D716_ARADU</name>
<keyword evidence="5" id="KW-0611">Plant defense</keyword>
<feature type="domain" description="TIR" evidence="8">
    <location>
        <begin position="14"/>
        <end position="178"/>
    </location>
</feature>
<evidence type="ECO:0000256" key="2">
    <source>
        <dbReference type="ARBA" id="ARBA00022614"/>
    </source>
</evidence>
<dbReference type="PROSITE" id="PS50104">
    <property type="entry name" value="TIR"/>
    <property type="match status" value="1"/>
</dbReference>
<dbReference type="InterPro" id="IPR032675">
    <property type="entry name" value="LRR_dom_sf"/>
</dbReference>
<dbReference type="InterPro" id="IPR045344">
    <property type="entry name" value="C-JID"/>
</dbReference>
<keyword evidence="4" id="KW-0378">Hydrolase</keyword>
<dbReference type="RefSeq" id="XP_015961905.2">
    <property type="nucleotide sequence ID" value="XM_016106419.3"/>
</dbReference>
<dbReference type="Pfam" id="PF20160">
    <property type="entry name" value="C-JID"/>
    <property type="match status" value="1"/>
</dbReference>
<dbReference type="KEGG" id="adu:107485879"/>
<dbReference type="GO" id="GO:0043531">
    <property type="term" value="F:ADP binding"/>
    <property type="evidence" value="ECO:0007669"/>
    <property type="project" value="InterPro"/>
</dbReference>
<dbReference type="GO" id="GO:0006952">
    <property type="term" value="P:defense response"/>
    <property type="evidence" value="ECO:0007669"/>
    <property type="project" value="InterPro"/>
</dbReference>
<dbReference type="Pfam" id="PF23282">
    <property type="entry name" value="WHD_ROQ1"/>
    <property type="match status" value="1"/>
</dbReference>
<dbReference type="InterPro" id="IPR027417">
    <property type="entry name" value="P-loop_NTPase"/>
</dbReference>
<dbReference type="AlphaFoldDB" id="A0A6P4D716"/>
<dbReference type="Pfam" id="PF00931">
    <property type="entry name" value="NB-ARC"/>
    <property type="match status" value="1"/>
</dbReference>
<evidence type="ECO:0000256" key="1">
    <source>
        <dbReference type="ARBA" id="ARBA00011982"/>
    </source>
</evidence>
<evidence type="ECO:0000256" key="5">
    <source>
        <dbReference type="ARBA" id="ARBA00022821"/>
    </source>
</evidence>
<dbReference type="InterPro" id="IPR044974">
    <property type="entry name" value="Disease_R_plants"/>
</dbReference>
<dbReference type="InterPro" id="IPR002182">
    <property type="entry name" value="NB-ARC"/>
</dbReference>
<proteinExistence type="predicted"/>
<dbReference type="Gene3D" id="3.40.50.10140">
    <property type="entry name" value="Toll/interleukin-1 receptor homology (TIR) domain"/>
    <property type="match status" value="1"/>
</dbReference>
<dbReference type="FunFam" id="3.40.50.10140:FF:000007">
    <property type="entry name" value="Disease resistance protein (TIR-NBS-LRR class)"/>
    <property type="match status" value="1"/>
</dbReference>
<evidence type="ECO:0000256" key="6">
    <source>
        <dbReference type="ARBA" id="ARBA00023027"/>
    </source>
</evidence>
<dbReference type="PRINTS" id="PR00364">
    <property type="entry name" value="DISEASERSIST"/>
</dbReference>